<keyword evidence="6 10" id="KW-0378">Hydrolase</keyword>
<reference evidence="13 14" key="1">
    <citation type="journal article" date="2018" name="IMA Fungus">
        <title>IMA Genome-F 9: Draft genome sequence of Annulohypoxylon stygium, Aspergillus mulundensis, Berkeleyomyces basicola (syn. Thielaviopsis basicola), Ceratocystis smalleyi, two Cercospora beticola strains, Coleophoma cylindrospora, Fusarium fracticaudum, Phialophora cf. hyalina, and Morchella septimelata.</title>
        <authorList>
            <person name="Wingfield B.D."/>
            <person name="Bills G.F."/>
            <person name="Dong Y."/>
            <person name="Huang W."/>
            <person name="Nel W.J."/>
            <person name="Swalarsk-Parry B.S."/>
            <person name="Vaghefi N."/>
            <person name="Wilken P.M."/>
            <person name="An Z."/>
            <person name="de Beer Z.W."/>
            <person name="De Vos L."/>
            <person name="Chen L."/>
            <person name="Duong T.A."/>
            <person name="Gao Y."/>
            <person name="Hammerbacher A."/>
            <person name="Kikkert J.R."/>
            <person name="Li Y."/>
            <person name="Li H."/>
            <person name="Li K."/>
            <person name="Li Q."/>
            <person name="Liu X."/>
            <person name="Ma X."/>
            <person name="Naidoo K."/>
            <person name="Pethybridge S.J."/>
            <person name="Sun J."/>
            <person name="Steenkamp E.T."/>
            <person name="van der Nest M.A."/>
            <person name="van Wyk S."/>
            <person name="Wingfield M.J."/>
            <person name="Xiong C."/>
            <person name="Yue Q."/>
            <person name="Zhang X."/>
        </authorList>
    </citation>
    <scope>NUCLEOTIDE SEQUENCE [LARGE SCALE GENOMIC DNA]</scope>
    <source>
        <strain evidence="13 14">BP 5553</strain>
    </source>
</reference>
<evidence type="ECO:0000256" key="6">
    <source>
        <dbReference type="ARBA" id="ARBA00022801"/>
    </source>
</evidence>
<evidence type="ECO:0000256" key="1">
    <source>
        <dbReference type="ARBA" id="ARBA00001452"/>
    </source>
</evidence>
<evidence type="ECO:0000256" key="10">
    <source>
        <dbReference type="PIRNR" id="PIRNR016302"/>
    </source>
</evidence>
<evidence type="ECO:0000256" key="3">
    <source>
        <dbReference type="ARBA" id="ARBA00009699"/>
    </source>
</evidence>
<feature type="compositionally biased region" description="Polar residues" evidence="11">
    <location>
        <begin position="396"/>
        <end position="410"/>
    </location>
</feature>
<evidence type="ECO:0000313" key="13">
    <source>
        <dbReference type="EMBL" id="RDL36537.1"/>
    </source>
</evidence>
<dbReference type="GO" id="GO:0009272">
    <property type="term" value="P:fungal-type cell wall biogenesis"/>
    <property type="evidence" value="ECO:0007669"/>
    <property type="project" value="TreeGrafter"/>
</dbReference>
<keyword evidence="12" id="KW-0812">Transmembrane</keyword>
<feature type="transmembrane region" description="Helical" evidence="12">
    <location>
        <begin position="431"/>
        <end position="453"/>
    </location>
</feature>
<keyword evidence="7 12" id="KW-0472">Membrane</keyword>
<dbReference type="EMBL" id="NPIC01000004">
    <property type="protein sequence ID" value="RDL36537.1"/>
    <property type="molecule type" value="Genomic_DNA"/>
</dbReference>
<comment type="subcellular location">
    <subcellularLocation>
        <location evidence="2">Endomembrane system</location>
    </subcellularLocation>
</comment>
<dbReference type="PANTHER" id="PTHR12145:SF41">
    <property type="entry name" value="MANNAN ENDO-1,6-ALPHA-MANNOSIDASE"/>
    <property type="match status" value="1"/>
</dbReference>
<keyword evidence="5" id="KW-0732">Signal</keyword>
<dbReference type="RefSeq" id="XP_031869193.1">
    <property type="nucleotide sequence ID" value="XM_032014512.1"/>
</dbReference>
<dbReference type="GeneID" id="43598738"/>
<organism evidence="13 14">
    <name type="scientific">Venustampulla echinocandica</name>
    <dbReference type="NCBI Taxonomy" id="2656787"/>
    <lineage>
        <taxon>Eukaryota</taxon>
        <taxon>Fungi</taxon>
        <taxon>Dikarya</taxon>
        <taxon>Ascomycota</taxon>
        <taxon>Pezizomycotina</taxon>
        <taxon>Leotiomycetes</taxon>
        <taxon>Helotiales</taxon>
        <taxon>Pleuroascaceae</taxon>
        <taxon>Venustampulla</taxon>
    </lineage>
</organism>
<dbReference type="Proteomes" id="UP000254866">
    <property type="component" value="Unassembled WGS sequence"/>
</dbReference>
<gene>
    <name evidence="13" type="ORF">BP5553_05889</name>
</gene>
<dbReference type="PIRSF" id="PIRSF016302">
    <property type="entry name" value="Man_a_manosd"/>
    <property type="match status" value="1"/>
</dbReference>
<evidence type="ECO:0000256" key="11">
    <source>
        <dbReference type="SAM" id="MobiDB-lite"/>
    </source>
</evidence>
<dbReference type="OrthoDB" id="4187847at2759"/>
<dbReference type="GO" id="GO:0008496">
    <property type="term" value="F:mannan endo-1,6-alpha-mannosidase activity"/>
    <property type="evidence" value="ECO:0007669"/>
    <property type="project" value="UniProtKB-UniRule"/>
</dbReference>
<accession>A0A370TLZ5</accession>
<keyword evidence="12" id="KW-1133">Transmembrane helix</keyword>
<dbReference type="GO" id="GO:0016052">
    <property type="term" value="P:carbohydrate catabolic process"/>
    <property type="evidence" value="ECO:0007669"/>
    <property type="project" value="InterPro"/>
</dbReference>
<proteinExistence type="inferred from homology"/>
<evidence type="ECO:0000256" key="9">
    <source>
        <dbReference type="ARBA" id="ARBA00023295"/>
    </source>
</evidence>
<dbReference type="AlphaFoldDB" id="A0A370TLZ5"/>
<evidence type="ECO:0000256" key="5">
    <source>
        <dbReference type="ARBA" id="ARBA00022729"/>
    </source>
</evidence>
<evidence type="ECO:0000313" key="14">
    <source>
        <dbReference type="Proteomes" id="UP000254866"/>
    </source>
</evidence>
<name>A0A370TLZ5_9HELO</name>
<dbReference type="Gene3D" id="1.50.10.20">
    <property type="match status" value="1"/>
</dbReference>
<keyword evidence="14" id="KW-1185">Reference proteome</keyword>
<dbReference type="FunFam" id="1.50.10.20:FF:000006">
    <property type="entry name" value="Mannan endo-1,6-alpha-mannosidase"/>
    <property type="match status" value="1"/>
</dbReference>
<comment type="similarity">
    <text evidence="3 10">Belongs to the glycosyl hydrolase 76 family.</text>
</comment>
<comment type="caution">
    <text evidence="13">The sequence shown here is derived from an EMBL/GenBank/DDBJ whole genome shotgun (WGS) entry which is preliminary data.</text>
</comment>
<dbReference type="InterPro" id="IPR014480">
    <property type="entry name" value="Mannan-1_6-alpha_mannosidase"/>
</dbReference>
<sequence length="454" mass="49848">MKFSKPLAIIVTTLITKPRIVQSLDVDLNSHDSIKSAASTIAYDMMLYYNGNQTGQIPGNLPPPYYWWEAGAMFGALVDYWYYTGDPTYNMVTTQALLFQVGPSESYMPPNQTKTEGNDDQAFWGIAAMSAAELNFPNPPANQPQWLALAQAVFNTQAARWDTSSCGGGLRWQIYPFNNGYNYKNSISNGCFFNLGARLAKYTGNDTYAHWADQTWDWMASTKLIDTNYYIYDGSDSNINCSNINHLQWTYNAGAMLLGAATMYNYTNGSTVWGQRVESLLNATAIFFTPEDIMVEVACENNGKCNTDQKSFKAYLSRWMAATTKMAPFTYDAVMARLRPSAQAAAEQCCGGDNGRTCGMRWTMNTTWDGSYGVGQEMAALEVIQSNLIAQVRGPVTNSTGGTSQGNSAAGSGPNDRAQDKIEPPTHGDKVGAGVLTAVVLLWLIGTLSWMIVD</sequence>
<protein>
    <recommendedName>
        <fullName evidence="4 10">Mannan endo-1,6-alpha-mannosidase</fullName>
        <ecNumber evidence="4 10">3.2.1.101</ecNumber>
    </recommendedName>
</protein>
<feature type="compositionally biased region" description="Basic and acidic residues" evidence="11">
    <location>
        <begin position="417"/>
        <end position="429"/>
    </location>
</feature>
<evidence type="ECO:0000256" key="12">
    <source>
        <dbReference type="SAM" id="Phobius"/>
    </source>
</evidence>
<dbReference type="STRING" id="2656787.A0A370TLZ5"/>
<dbReference type="InterPro" id="IPR005198">
    <property type="entry name" value="Glyco_hydro_76"/>
</dbReference>
<evidence type="ECO:0000256" key="4">
    <source>
        <dbReference type="ARBA" id="ARBA00012350"/>
    </source>
</evidence>
<evidence type="ECO:0000256" key="2">
    <source>
        <dbReference type="ARBA" id="ARBA00004308"/>
    </source>
</evidence>
<evidence type="ECO:0000256" key="7">
    <source>
        <dbReference type="ARBA" id="ARBA00023136"/>
    </source>
</evidence>
<evidence type="ECO:0000256" key="8">
    <source>
        <dbReference type="ARBA" id="ARBA00023180"/>
    </source>
</evidence>
<keyword evidence="9 10" id="KW-0326">Glycosidase</keyword>
<dbReference type="InterPro" id="IPR008928">
    <property type="entry name" value="6-hairpin_glycosidase_sf"/>
</dbReference>
<dbReference type="Pfam" id="PF03663">
    <property type="entry name" value="Glyco_hydro_76"/>
    <property type="match status" value="1"/>
</dbReference>
<dbReference type="GO" id="GO:0012505">
    <property type="term" value="C:endomembrane system"/>
    <property type="evidence" value="ECO:0007669"/>
    <property type="project" value="UniProtKB-SubCell"/>
</dbReference>
<keyword evidence="8" id="KW-0325">Glycoprotein</keyword>
<dbReference type="SUPFAM" id="SSF48208">
    <property type="entry name" value="Six-hairpin glycosidases"/>
    <property type="match status" value="1"/>
</dbReference>
<dbReference type="PANTHER" id="PTHR12145">
    <property type="entry name" value="MANNAN ENDO-1,6-ALPHA-MANNOSIDASE DCW1"/>
    <property type="match status" value="1"/>
</dbReference>
<comment type="catalytic activity">
    <reaction evidence="1 10">
        <text>Random hydrolysis of (1-&gt;6)-alpha-D-mannosidic linkages in unbranched (1-&gt;6)-mannans.</text>
        <dbReference type="EC" id="3.2.1.101"/>
    </reaction>
</comment>
<dbReference type="EC" id="3.2.1.101" evidence="4 10"/>
<feature type="region of interest" description="Disordered" evidence="11">
    <location>
        <begin position="395"/>
        <end position="429"/>
    </location>
</feature>